<proteinExistence type="predicted"/>
<accession>A0A6N6MCB4</accession>
<dbReference type="Proteomes" id="UP000435357">
    <property type="component" value="Unassembled WGS sequence"/>
</dbReference>
<dbReference type="GO" id="GO:0052913">
    <property type="term" value="F:16S rRNA (guanine(966)-N(2))-methyltransferase activity"/>
    <property type="evidence" value="ECO:0007669"/>
    <property type="project" value="UniProtKB-EC"/>
</dbReference>
<dbReference type="SUPFAM" id="SSF53335">
    <property type="entry name" value="S-adenosyl-L-methionine-dependent methyltransferases"/>
    <property type="match status" value="1"/>
</dbReference>
<dbReference type="EC" id="2.1.1.171" evidence="3"/>
<dbReference type="InterPro" id="IPR004398">
    <property type="entry name" value="RNA_MeTrfase_RsmD"/>
</dbReference>
<sequence length="179" mass="20787">MVVRIISGKYKGRKINTPRNLPVRPTTNFAKESLFNILTTQYSVEDKVVLDCFAGSGNMSFEFLSRGAKDVYGVDMSTKCIKHLIQTSKEWETDNFKAIKRDAIKFVKNAKIKFDIIFADPPYDWPNYNELINTVFEKELLTDKGLLIIEHDKTHQFKTVPNFVEERIYGHVHFSIFEL</sequence>
<dbReference type="PANTHER" id="PTHR43542:SF1">
    <property type="entry name" value="METHYLTRANSFERASE"/>
    <property type="match status" value="1"/>
</dbReference>
<keyword evidence="1 3" id="KW-0489">Methyltransferase</keyword>
<dbReference type="PANTHER" id="PTHR43542">
    <property type="entry name" value="METHYLTRANSFERASE"/>
    <property type="match status" value="1"/>
</dbReference>
<keyword evidence="4" id="KW-1185">Reference proteome</keyword>
<keyword evidence="2 3" id="KW-0808">Transferase</keyword>
<dbReference type="GO" id="GO:0003676">
    <property type="term" value="F:nucleic acid binding"/>
    <property type="evidence" value="ECO:0007669"/>
    <property type="project" value="InterPro"/>
</dbReference>
<dbReference type="PIRSF" id="PIRSF004553">
    <property type="entry name" value="CHP00095"/>
    <property type="match status" value="1"/>
</dbReference>
<dbReference type="CDD" id="cd02440">
    <property type="entry name" value="AdoMet_MTases"/>
    <property type="match status" value="1"/>
</dbReference>
<reference evidence="3 4" key="1">
    <citation type="submission" date="2019-09" db="EMBL/GenBank/DDBJ databases">
        <title>Genomes of Cryomorphaceae.</title>
        <authorList>
            <person name="Bowman J.P."/>
        </authorList>
    </citation>
    <scope>NUCLEOTIDE SEQUENCE [LARGE SCALE GENOMIC DNA]</scope>
    <source>
        <strain evidence="3 4">KCTC 52047</strain>
    </source>
</reference>
<dbReference type="InterPro" id="IPR029063">
    <property type="entry name" value="SAM-dependent_MTases_sf"/>
</dbReference>
<evidence type="ECO:0000313" key="3">
    <source>
        <dbReference type="EMBL" id="KAB1066173.1"/>
    </source>
</evidence>
<evidence type="ECO:0000313" key="4">
    <source>
        <dbReference type="Proteomes" id="UP000435357"/>
    </source>
</evidence>
<organism evidence="3 4">
    <name type="scientific">Salibacter halophilus</name>
    <dbReference type="NCBI Taxonomy" id="1803916"/>
    <lineage>
        <taxon>Bacteria</taxon>
        <taxon>Pseudomonadati</taxon>
        <taxon>Bacteroidota</taxon>
        <taxon>Flavobacteriia</taxon>
        <taxon>Flavobacteriales</taxon>
        <taxon>Salibacteraceae</taxon>
        <taxon>Salibacter</taxon>
    </lineage>
</organism>
<evidence type="ECO:0000256" key="1">
    <source>
        <dbReference type="ARBA" id="ARBA00022603"/>
    </source>
</evidence>
<dbReference type="Pfam" id="PF03602">
    <property type="entry name" value="Cons_hypoth95"/>
    <property type="match status" value="1"/>
</dbReference>
<dbReference type="EMBL" id="WACR01000001">
    <property type="protein sequence ID" value="KAB1066173.1"/>
    <property type="molecule type" value="Genomic_DNA"/>
</dbReference>
<dbReference type="AlphaFoldDB" id="A0A6N6MCB4"/>
<gene>
    <name evidence="3" type="primary">rsmD</name>
    <name evidence="3" type="ORF">F3059_01490</name>
</gene>
<dbReference type="NCBIfam" id="TIGR00095">
    <property type="entry name" value="16S rRNA (guanine(966)-N(2))-methyltransferase RsmD"/>
    <property type="match status" value="1"/>
</dbReference>
<comment type="caution">
    <text evidence="3">The sequence shown here is derived from an EMBL/GenBank/DDBJ whole genome shotgun (WGS) entry which is preliminary data.</text>
</comment>
<dbReference type="PROSITE" id="PS00092">
    <property type="entry name" value="N6_MTASE"/>
    <property type="match status" value="1"/>
</dbReference>
<dbReference type="InterPro" id="IPR002052">
    <property type="entry name" value="DNA_methylase_N6_adenine_CS"/>
</dbReference>
<protein>
    <submittedName>
        <fullName evidence="3">16S rRNA (Guanine(966)-N(2))-methyltransferase RsmD</fullName>
        <ecNumber evidence="3">2.1.1.171</ecNumber>
    </submittedName>
</protein>
<name>A0A6N6MCB4_9FLAO</name>
<dbReference type="OrthoDB" id="9803017at2"/>
<dbReference type="Gene3D" id="3.40.50.150">
    <property type="entry name" value="Vaccinia Virus protein VP39"/>
    <property type="match status" value="1"/>
</dbReference>
<evidence type="ECO:0000256" key="2">
    <source>
        <dbReference type="ARBA" id="ARBA00022679"/>
    </source>
</evidence>